<evidence type="ECO:0000313" key="1">
    <source>
        <dbReference type="EMBL" id="CAG6751565.1"/>
    </source>
</evidence>
<organism evidence="1">
    <name type="scientific">Cacopsylla melanoneura</name>
    <dbReference type="NCBI Taxonomy" id="428564"/>
    <lineage>
        <taxon>Eukaryota</taxon>
        <taxon>Metazoa</taxon>
        <taxon>Ecdysozoa</taxon>
        <taxon>Arthropoda</taxon>
        <taxon>Hexapoda</taxon>
        <taxon>Insecta</taxon>
        <taxon>Pterygota</taxon>
        <taxon>Neoptera</taxon>
        <taxon>Paraneoptera</taxon>
        <taxon>Hemiptera</taxon>
        <taxon>Sternorrhyncha</taxon>
        <taxon>Psylloidea</taxon>
        <taxon>Psyllidae</taxon>
        <taxon>Psyllinae</taxon>
        <taxon>Cacopsylla</taxon>
    </lineage>
</organism>
<name>A0A8D8ZPW6_9HEMI</name>
<proteinExistence type="predicted"/>
<protein>
    <submittedName>
        <fullName evidence="1">Uncharacterized protein</fullName>
    </submittedName>
</protein>
<dbReference type="AlphaFoldDB" id="A0A8D8ZPW6"/>
<sequence>MSTLYMTFTFPPPYLCLPSYPFCVRFQCFKIFIVMVICTLHHYILFHVILNTSVAVWQCFVYLCDISRSRNYLCGPKLRKSKNSYYKNIIKANTNLINP</sequence>
<reference evidence="1" key="1">
    <citation type="submission" date="2021-05" db="EMBL/GenBank/DDBJ databases">
        <authorList>
            <person name="Alioto T."/>
            <person name="Alioto T."/>
            <person name="Gomez Garrido J."/>
        </authorList>
    </citation>
    <scope>NUCLEOTIDE SEQUENCE</scope>
</reference>
<accession>A0A8D8ZPW6</accession>
<dbReference type="EMBL" id="HBUF01530065">
    <property type="protein sequence ID" value="CAG6751565.1"/>
    <property type="molecule type" value="Transcribed_RNA"/>
</dbReference>